<dbReference type="InterPro" id="IPR006118">
    <property type="entry name" value="Recombinase_CS"/>
</dbReference>
<dbReference type="Proteomes" id="UP000254263">
    <property type="component" value="Unassembled WGS sequence"/>
</dbReference>
<feature type="active site" description="O-(5'-phospho-DNA)-serine intermediate" evidence="5 6">
    <location>
        <position position="9"/>
    </location>
</feature>
<dbReference type="Pfam" id="PF00239">
    <property type="entry name" value="Resolvase"/>
    <property type="match status" value="1"/>
</dbReference>
<sequence length="216" mass="24970">MIYGYIRVSSDKQTVENQRFEITNFCERQKLVIDDWIEETISGTKNYNKRQLGRLLKKIGKGDIIICSELSRLGRNLFMIMEILNICMTKECRVWTIKDNYRLGDDIQSKVLAFAFGLSAEIERNLISQRTREALARLKSEGKPIGRGAGKRNNNLNATCVARHQYILKQLKLGISIPIIAKRIKVARGTLYRYLAYTGIRQPTKSYNGRWTRGIY</sequence>
<dbReference type="NCBIfam" id="NF009949">
    <property type="entry name" value="PRK13413.1"/>
    <property type="match status" value="1"/>
</dbReference>
<dbReference type="EMBL" id="UGTI01000001">
    <property type="protein sequence ID" value="SUB77532.1"/>
    <property type="molecule type" value="Genomic_DNA"/>
</dbReference>
<evidence type="ECO:0000256" key="6">
    <source>
        <dbReference type="PROSITE-ProRule" id="PRU10137"/>
    </source>
</evidence>
<protein>
    <submittedName>
        <fullName evidence="9">DNA-invertase from lambdoid prophage Rac</fullName>
    </submittedName>
</protein>
<dbReference type="GO" id="GO:0000150">
    <property type="term" value="F:DNA strand exchange activity"/>
    <property type="evidence" value="ECO:0007669"/>
    <property type="project" value="InterPro"/>
</dbReference>
<dbReference type="SUPFAM" id="SSF53041">
    <property type="entry name" value="Resolvase-like"/>
    <property type="match status" value="1"/>
</dbReference>
<dbReference type="GO" id="GO:0003677">
    <property type="term" value="F:DNA binding"/>
    <property type="evidence" value="ECO:0007669"/>
    <property type="project" value="UniProtKB-KW"/>
</dbReference>
<keyword evidence="2" id="KW-0229">DNA integration</keyword>
<evidence type="ECO:0000256" key="4">
    <source>
        <dbReference type="ARBA" id="ARBA00023172"/>
    </source>
</evidence>
<accession>A0A379EC17</accession>
<evidence type="ECO:0000313" key="10">
    <source>
        <dbReference type="Proteomes" id="UP000254263"/>
    </source>
</evidence>
<organism evidence="9 10">
    <name type="scientific">Porphyromonas macacae</name>
    <dbReference type="NCBI Taxonomy" id="28115"/>
    <lineage>
        <taxon>Bacteria</taxon>
        <taxon>Pseudomonadati</taxon>
        <taxon>Bacteroidota</taxon>
        <taxon>Bacteroidia</taxon>
        <taxon>Bacteroidales</taxon>
        <taxon>Porphyromonadaceae</taxon>
        <taxon>Porphyromonas</taxon>
    </lineage>
</organism>
<dbReference type="EMBL" id="UGTI01000002">
    <property type="protein sequence ID" value="SUB93711.1"/>
    <property type="molecule type" value="Genomic_DNA"/>
</dbReference>
<dbReference type="CDD" id="cd03768">
    <property type="entry name" value="SR_ResInv"/>
    <property type="match status" value="1"/>
</dbReference>
<dbReference type="GO" id="GO:0015074">
    <property type="term" value="P:DNA integration"/>
    <property type="evidence" value="ECO:0007669"/>
    <property type="project" value="UniProtKB-KW"/>
</dbReference>
<proteinExistence type="inferred from homology"/>
<evidence type="ECO:0000313" key="8">
    <source>
        <dbReference type="EMBL" id="SUB77532.1"/>
    </source>
</evidence>
<dbReference type="InterPro" id="IPR006119">
    <property type="entry name" value="Resolv_N"/>
</dbReference>
<dbReference type="PROSITE" id="PS51736">
    <property type="entry name" value="RECOMBINASES_3"/>
    <property type="match status" value="1"/>
</dbReference>
<feature type="domain" description="Resolvase/invertase-type recombinase catalytic" evidence="7">
    <location>
        <begin position="1"/>
        <end position="142"/>
    </location>
</feature>
<evidence type="ECO:0000313" key="9">
    <source>
        <dbReference type="EMBL" id="SUB93711.1"/>
    </source>
</evidence>
<evidence type="ECO:0000259" key="7">
    <source>
        <dbReference type="PROSITE" id="PS51736"/>
    </source>
</evidence>
<dbReference type="Pfam" id="PF02796">
    <property type="entry name" value="HTH_7"/>
    <property type="match status" value="1"/>
</dbReference>
<evidence type="ECO:0000256" key="2">
    <source>
        <dbReference type="ARBA" id="ARBA00022908"/>
    </source>
</evidence>
<evidence type="ECO:0000256" key="1">
    <source>
        <dbReference type="ARBA" id="ARBA00009913"/>
    </source>
</evidence>
<dbReference type="SMART" id="SM00857">
    <property type="entry name" value="Resolvase"/>
    <property type="match status" value="1"/>
</dbReference>
<keyword evidence="3" id="KW-0238">DNA-binding</keyword>
<dbReference type="InterPro" id="IPR006120">
    <property type="entry name" value="Resolvase_HTH_dom"/>
</dbReference>
<dbReference type="InterPro" id="IPR036162">
    <property type="entry name" value="Resolvase-like_N_sf"/>
</dbReference>
<gene>
    <name evidence="9" type="primary">pinR_2</name>
    <name evidence="8" type="synonym">pinR_1</name>
    <name evidence="8" type="ORF">NCTC13100_00657</name>
    <name evidence="9" type="ORF">NCTC13100_01945</name>
</gene>
<dbReference type="Gene3D" id="3.40.50.1390">
    <property type="entry name" value="Resolvase, N-terminal catalytic domain"/>
    <property type="match status" value="1"/>
</dbReference>
<reference evidence="9 10" key="1">
    <citation type="submission" date="2018-06" db="EMBL/GenBank/DDBJ databases">
        <authorList>
            <consortium name="Pathogen Informatics"/>
            <person name="Doyle S."/>
        </authorList>
    </citation>
    <scope>NUCLEOTIDE SEQUENCE [LARGE SCALE GENOMIC DNA]</scope>
    <source>
        <strain evidence="9 10">NCTC13100</strain>
    </source>
</reference>
<dbReference type="PROSITE" id="PS00397">
    <property type="entry name" value="RECOMBINASES_1"/>
    <property type="match status" value="1"/>
</dbReference>
<dbReference type="RefSeq" id="WP_018360094.1">
    <property type="nucleotide sequence ID" value="NZ_UGTI01000001.1"/>
</dbReference>
<name>A0A379EC17_9PORP</name>
<evidence type="ECO:0000256" key="5">
    <source>
        <dbReference type="PIRSR" id="PIRSR606118-50"/>
    </source>
</evidence>
<keyword evidence="4" id="KW-0233">DNA recombination</keyword>
<dbReference type="PANTHER" id="PTHR30461">
    <property type="entry name" value="DNA-INVERTASE FROM LAMBDOID PROPHAGE"/>
    <property type="match status" value="1"/>
</dbReference>
<dbReference type="PANTHER" id="PTHR30461:SF19">
    <property type="entry name" value="SITE-SPECIFIC RECOMBINASE RESOLVASE FAMILY"/>
    <property type="match status" value="1"/>
</dbReference>
<dbReference type="AlphaFoldDB" id="A0A379EC17"/>
<evidence type="ECO:0000256" key="3">
    <source>
        <dbReference type="ARBA" id="ARBA00023125"/>
    </source>
</evidence>
<comment type="similarity">
    <text evidence="1">Belongs to the site-specific recombinase resolvase family.</text>
</comment>
<dbReference type="InterPro" id="IPR050639">
    <property type="entry name" value="SSR_resolvase"/>
</dbReference>